<sequence length="121" mass="13269">MAKIHERQQELGRPVRLELGIERAAFRIDLVVVGINTSASLCSSTYAANSQRVRRQFVVLIQEDKKFSEAIDAALFEAALILPLLSLNSAECGRPSSAFADHRFDRRIGAGVVDDAQLQSG</sequence>
<dbReference type="RefSeq" id="WP_119148787.1">
    <property type="nucleotide sequence ID" value="NZ_QXJM01000029.1"/>
</dbReference>
<dbReference type="Proteomes" id="UP000266340">
    <property type="component" value="Unassembled WGS sequence"/>
</dbReference>
<evidence type="ECO:0000313" key="1">
    <source>
        <dbReference type="EMBL" id="RIE04116.1"/>
    </source>
</evidence>
<dbReference type="EMBL" id="QXJM01000029">
    <property type="protein sequence ID" value="RIE04116.1"/>
    <property type="molecule type" value="Genomic_DNA"/>
</dbReference>
<protein>
    <submittedName>
        <fullName evidence="1">Uncharacterized protein</fullName>
    </submittedName>
</protein>
<dbReference type="AlphaFoldDB" id="A0A398CL89"/>
<keyword evidence="2" id="KW-1185">Reference proteome</keyword>
<evidence type="ECO:0000313" key="2">
    <source>
        <dbReference type="Proteomes" id="UP000266340"/>
    </source>
</evidence>
<organism evidence="1 2">
    <name type="scientific">Cohnella faecalis</name>
    <dbReference type="NCBI Taxonomy" id="2315694"/>
    <lineage>
        <taxon>Bacteria</taxon>
        <taxon>Bacillati</taxon>
        <taxon>Bacillota</taxon>
        <taxon>Bacilli</taxon>
        <taxon>Bacillales</taxon>
        <taxon>Paenibacillaceae</taxon>
        <taxon>Cohnella</taxon>
    </lineage>
</organism>
<reference evidence="1 2" key="1">
    <citation type="submission" date="2018-09" db="EMBL/GenBank/DDBJ databases">
        <title>Cohnella cavernae sp. nov., isolated from a karst cave.</title>
        <authorList>
            <person name="Zhu H."/>
        </authorList>
    </citation>
    <scope>NUCLEOTIDE SEQUENCE [LARGE SCALE GENOMIC DNA]</scope>
    <source>
        <strain evidence="1 2">K2E09-144</strain>
    </source>
</reference>
<name>A0A398CL89_9BACL</name>
<gene>
    <name evidence="1" type="ORF">D3H35_09245</name>
</gene>
<accession>A0A398CL89</accession>
<comment type="caution">
    <text evidence="1">The sequence shown here is derived from an EMBL/GenBank/DDBJ whole genome shotgun (WGS) entry which is preliminary data.</text>
</comment>
<proteinExistence type="predicted"/>